<feature type="compositionally biased region" description="Acidic residues" evidence="10">
    <location>
        <begin position="23"/>
        <end position="37"/>
    </location>
</feature>
<gene>
    <name evidence="12" type="ORF">BSL78_06995</name>
</gene>
<feature type="compositionally biased region" description="Acidic residues" evidence="10">
    <location>
        <begin position="1"/>
        <end position="11"/>
    </location>
</feature>
<evidence type="ECO:0000313" key="13">
    <source>
        <dbReference type="Proteomes" id="UP000230750"/>
    </source>
</evidence>
<evidence type="ECO:0000256" key="8">
    <source>
        <dbReference type="ARBA" id="ARBA00037992"/>
    </source>
</evidence>
<keyword evidence="3" id="KW-0509">mRNA transport</keyword>
<feature type="domain" description="TFIIS N-terminal" evidence="11">
    <location>
        <begin position="619"/>
        <end position="697"/>
    </location>
</feature>
<dbReference type="STRING" id="307972.A0A2G8L752"/>
<comment type="similarity">
    <text evidence="8">Belongs to the IWS1 family.</text>
</comment>
<accession>A0A2G8L752</accession>
<dbReference type="PANTHER" id="PTHR46010:SF1">
    <property type="entry name" value="PROTEIN IWS1 HOMOLOG"/>
    <property type="match status" value="1"/>
</dbReference>
<evidence type="ECO:0000256" key="1">
    <source>
        <dbReference type="ARBA" id="ARBA00022448"/>
    </source>
</evidence>
<protein>
    <recommendedName>
        <fullName evidence="11">TFIIS N-terminal domain-containing protein</fullName>
    </recommendedName>
</protein>
<evidence type="ECO:0000256" key="5">
    <source>
        <dbReference type="ARBA" id="ARBA00023163"/>
    </source>
</evidence>
<keyword evidence="2" id="KW-0507">mRNA processing</keyword>
<evidence type="ECO:0000256" key="7">
    <source>
        <dbReference type="ARBA" id="ARBA00023242"/>
    </source>
</evidence>
<sequence length="826" mass="92241">MVSESDTDYPGDSDGGSTPVQDEHEDIEEEDLPEADQDVAVSPVTSPKEQDEDEERQEAEEGEVPYDEEEEEGEEQTEPGEEEWKGNAASDAEGGEVVSDAESEKEQEEVGEVQSEDEAQAEEEEERGSEEDGEGQFDPISPKEVEQEEGEFDSSKEEEGLVETHTEPEEDKEDEEDGGEVSEGEVAERIDERGEDAERIDDEGEVSDGEVAERIDEKEEDAGIGDVDDVSADEDDVQESGELEIAEREEEEEENEVETNENKEEGEVEMAQEDTPLSPASNIDSPEQFDDEKERESGGEDDDQRPLETRDEGEEMEQEEEVDEDSSHQREEVGDGREDAQGDTEMYEGAEQVSDIEDEDRQEGEVEGDGREKAQSDDERKGEADSDDGEAPSHKVTEETPMSPVDGLDAVSDDEDDVGDGDKPNKDAESGEESDEEKGLIADIFGSSDEEGEEFEGFGEKDLEPASKKKKTAIVSSDDDDDVGVPGGEEEEEGQQTSLADEMAPSQQREDDGSDSDEGLDPQRGYQRSDFVSDFDLMMEKKKAEMGRRRKRRDVDIINDNDDIIMAMITQMKEAAEADQELNKERKAAVKKLLMFTRVMQQLQKADLQQTLLECGILSAMKEWLMPLPDKSLPHLKIRTNFLKVLKSFPPISQDLLKSSGVGKAVMILYRHPKELRLNKDLAGRIINNWSRPIFGVDDSFLAMSKEERQHRDLAQLSAVKRRRMSSVDGERPKTIERALQQGEKALRPGDKGWIGRARVPMPSNKDYLVRPKSMVEVEFSSSSFRKPPPSKLDQQLKKMKAYKAKSKSGNMRAINVNIAGAKMSL</sequence>
<keyword evidence="5" id="KW-0804">Transcription</keyword>
<feature type="compositionally biased region" description="Basic and acidic residues" evidence="10">
    <location>
        <begin position="368"/>
        <end position="384"/>
    </location>
</feature>
<reference evidence="12 13" key="1">
    <citation type="journal article" date="2017" name="PLoS Biol.">
        <title>The sea cucumber genome provides insights into morphological evolution and visceral regeneration.</title>
        <authorList>
            <person name="Zhang X."/>
            <person name="Sun L."/>
            <person name="Yuan J."/>
            <person name="Sun Y."/>
            <person name="Gao Y."/>
            <person name="Zhang L."/>
            <person name="Li S."/>
            <person name="Dai H."/>
            <person name="Hamel J.F."/>
            <person name="Liu C."/>
            <person name="Yu Y."/>
            <person name="Liu S."/>
            <person name="Lin W."/>
            <person name="Guo K."/>
            <person name="Jin S."/>
            <person name="Xu P."/>
            <person name="Storey K.B."/>
            <person name="Huan P."/>
            <person name="Zhang T."/>
            <person name="Zhou Y."/>
            <person name="Zhang J."/>
            <person name="Lin C."/>
            <person name="Li X."/>
            <person name="Xing L."/>
            <person name="Huo D."/>
            <person name="Sun M."/>
            <person name="Wang L."/>
            <person name="Mercier A."/>
            <person name="Li F."/>
            <person name="Yang H."/>
            <person name="Xiang J."/>
        </authorList>
    </citation>
    <scope>NUCLEOTIDE SEQUENCE [LARGE SCALE GENOMIC DNA]</scope>
    <source>
        <strain evidence="12">Shaxun</strain>
        <tissue evidence="12">Muscle</tissue>
    </source>
</reference>
<evidence type="ECO:0000259" key="11">
    <source>
        <dbReference type="PROSITE" id="PS51319"/>
    </source>
</evidence>
<dbReference type="InterPro" id="IPR017923">
    <property type="entry name" value="TFIIS_N"/>
</dbReference>
<dbReference type="Proteomes" id="UP000230750">
    <property type="component" value="Unassembled WGS sequence"/>
</dbReference>
<feature type="compositionally biased region" description="Acidic residues" evidence="10">
    <location>
        <begin position="311"/>
        <end position="324"/>
    </location>
</feature>
<evidence type="ECO:0000313" key="12">
    <source>
        <dbReference type="EMBL" id="PIK56099.1"/>
    </source>
</evidence>
<evidence type="ECO:0000256" key="6">
    <source>
        <dbReference type="ARBA" id="ARBA00023187"/>
    </source>
</evidence>
<keyword evidence="7 9" id="KW-0539">Nucleus</keyword>
<feature type="compositionally biased region" description="Acidic residues" evidence="10">
    <location>
        <begin position="99"/>
        <end position="135"/>
    </location>
</feature>
<dbReference type="Gene3D" id="1.20.930.10">
    <property type="entry name" value="Conserved domain common to transcription factors TFIIS, elongin A, CRSP70"/>
    <property type="match status" value="1"/>
</dbReference>
<dbReference type="InterPro" id="IPR051037">
    <property type="entry name" value="RNAPII_TF_IWS1"/>
</dbReference>
<feature type="compositionally biased region" description="Basic and acidic residues" evidence="10">
    <location>
        <begin position="153"/>
        <end position="167"/>
    </location>
</feature>
<comment type="subcellular location">
    <subcellularLocation>
        <location evidence="9">Nucleus</location>
    </subcellularLocation>
</comment>
<keyword evidence="13" id="KW-1185">Reference proteome</keyword>
<feature type="compositionally biased region" description="Acidic residues" evidence="10">
    <location>
        <begin position="168"/>
        <end position="185"/>
    </location>
</feature>
<dbReference type="OrthoDB" id="21124at2759"/>
<feature type="compositionally biased region" description="Acidic residues" evidence="10">
    <location>
        <begin position="477"/>
        <end position="494"/>
    </location>
</feature>
<feature type="compositionally biased region" description="Acidic residues" evidence="10">
    <location>
        <begin position="50"/>
        <end position="81"/>
    </location>
</feature>
<dbReference type="FunFam" id="1.20.930.10:FF:000001">
    <property type="entry name" value="IWS1, SUPT6H interacting protein"/>
    <property type="match status" value="1"/>
</dbReference>
<feature type="compositionally biased region" description="Basic and acidic residues" evidence="10">
    <location>
        <begin position="325"/>
        <end position="340"/>
    </location>
</feature>
<evidence type="ECO:0000256" key="4">
    <source>
        <dbReference type="ARBA" id="ARBA00023015"/>
    </source>
</evidence>
<dbReference type="InterPro" id="IPR035441">
    <property type="entry name" value="TFIIS/LEDGF_dom_sf"/>
</dbReference>
<evidence type="ECO:0000256" key="2">
    <source>
        <dbReference type="ARBA" id="ARBA00022664"/>
    </source>
</evidence>
<dbReference type="PANTHER" id="PTHR46010">
    <property type="entry name" value="PROTEIN IWS1 HOMOLOG"/>
    <property type="match status" value="1"/>
</dbReference>
<dbReference type="Pfam" id="PF08711">
    <property type="entry name" value="Med26"/>
    <property type="match status" value="1"/>
</dbReference>
<evidence type="ECO:0000256" key="3">
    <source>
        <dbReference type="ARBA" id="ARBA00022816"/>
    </source>
</evidence>
<proteinExistence type="inferred from homology"/>
<comment type="caution">
    <text evidence="12">The sequence shown here is derived from an EMBL/GenBank/DDBJ whole genome shotgun (WGS) entry which is preliminary data.</text>
</comment>
<feature type="compositionally biased region" description="Acidic residues" evidence="10">
    <location>
        <begin position="341"/>
        <end position="367"/>
    </location>
</feature>
<dbReference type="PROSITE" id="PS51319">
    <property type="entry name" value="TFIIS_N"/>
    <property type="match status" value="1"/>
</dbReference>
<feature type="compositionally biased region" description="Basic and acidic residues" evidence="10">
    <location>
        <begin position="458"/>
        <end position="467"/>
    </location>
</feature>
<dbReference type="AlphaFoldDB" id="A0A2G8L752"/>
<keyword evidence="6" id="KW-0508">mRNA splicing</keyword>
<dbReference type="GO" id="GO:0008380">
    <property type="term" value="P:RNA splicing"/>
    <property type="evidence" value="ECO:0007669"/>
    <property type="project" value="UniProtKB-KW"/>
</dbReference>
<feature type="region of interest" description="Disordered" evidence="10">
    <location>
        <begin position="1"/>
        <end position="532"/>
    </location>
</feature>
<feature type="compositionally biased region" description="Acidic residues" evidence="10">
    <location>
        <begin position="448"/>
        <end position="457"/>
    </location>
</feature>
<organism evidence="12 13">
    <name type="scientific">Stichopus japonicus</name>
    <name type="common">Sea cucumber</name>
    <dbReference type="NCBI Taxonomy" id="307972"/>
    <lineage>
        <taxon>Eukaryota</taxon>
        <taxon>Metazoa</taxon>
        <taxon>Echinodermata</taxon>
        <taxon>Eleutherozoa</taxon>
        <taxon>Echinozoa</taxon>
        <taxon>Holothuroidea</taxon>
        <taxon>Aspidochirotacea</taxon>
        <taxon>Aspidochirotida</taxon>
        <taxon>Stichopodidae</taxon>
        <taxon>Apostichopus</taxon>
    </lineage>
</organism>
<name>A0A2G8L752_STIJA</name>
<feature type="compositionally biased region" description="Acidic residues" evidence="10">
    <location>
        <begin position="193"/>
        <end position="210"/>
    </location>
</feature>
<dbReference type="GO" id="GO:0006397">
    <property type="term" value="P:mRNA processing"/>
    <property type="evidence" value="ECO:0007669"/>
    <property type="project" value="UniProtKB-KW"/>
</dbReference>
<dbReference type="EMBL" id="MRZV01000188">
    <property type="protein sequence ID" value="PIK56099.1"/>
    <property type="molecule type" value="Genomic_DNA"/>
</dbReference>
<evidence type="ECO:0000256" key="10">
    <source>
        <dbReference type="SAM" id="MobiDB-lite"/>
    </source>
</evidence>
<dbReference type="GO" id="GO:0016973">
    <property type="term" value="P:poly(A)+ mRNA export from nucleus"/>
    <property type="evidence" value="ECO:0007669"/>
    <property type="project" value="TreeGrafter"/>
</dbReference>
<feature type="compositionally biased region" description="Acidic residues" evidence="10">
    <location>
        <begin position="218"/>
        <end position="259"/>
    </location>
</feature>
<dbReference type="GO" id="GO:0005634">
    <property type="term" value="C:nucleus"/>
    <property type="evidence" value="ECO:0007669"/>
    <property type="project" value="UniProtKB-SubCell"/>
</dbReference>
<feature type="compositionally biased region" description="Basic and acidic residues" evidence="10">
    <location>
        <begin position="420"/>
        <end position="429"/>
    </location>
</feature>
<evidence type="ECO:0000256" key="9">
    <source>
        <dbReference type="PROSITE-ProRule" id="PRU00649"/>
    </source>
</evidence>
<keyword evidence="4" id="KW-0805">Transcription regulation</keyword>
<feature type="compositionally biased region" description="Basic and acidic residues" evidence="10">
    <location>
        <begin position="292"/>
        <end position="310"/>
    </location>
</feature>
<keyword evidence="1" id="KW-0813">Transport</keyword>